<dbReference type="EMBL" id="JAAGWF010000028">
    <property type="protein sequence ID" value="NEK60375.1"/>
    <property type="molecule type" value="Genomic_DNA"/>
</dbReference>
<dbReference type="RefSeq" id="WP_163484019.1">
    <property type="nucleotide sequence ID" value="NZ_JAAGWF010000028.1"/>
</dbReference>
<name>A0A7K3W675_9ACTN</name>
<dbReference type="PANTHER" id="PTHR42791">
    <property type="entry name" value="GNAT FAMILY ACETYLTRANSFERASE"/>
    <property type="match status" value="1"/>
</dbReference>
<keyword evidence="3" id="KW-1185">Reference proteome</keyword>
<dbReference type="Pfam" id="PF00583">
    <property type="entry name" value="Acetyltransf_1"/>
    <property type="match status" value="1"/>
</dbReference>
<dbReference type="GO" id="GO:0016747">
    <property type="term" value="F:acyltransferase activity, transferring groups other than amino-acyl groups"/>
    <property type="evidence" value="ECO:0007669"/>
    <property type="project" value="InterPro"/>
</dbReference>
<dbReference type="Gene3D" id="3.40.630.30">
    <property type="match status" value="1"/>
</dbReference>
<dbReference type="CDD" id="cd04301">
    <property type="entry name" value="NAT_SF"/>
    <property type="match status" value="1"/>
</dbReference>
<comment type="caution">
    <text evidence="2">The sequence shown here is derived from an EMBL/GenBank/DDBJ whole genome shotgun (WGS) entry which is preliminary data.</text>
</comment>
<evidence type="ECO:0000313" key="3">
    <source>
        <dbReference type="Proteomes" id="UP000470246"/>
    </source>
</evidence>
<dbReference type="SUPFAM" id="SSF55729">
    <property type="entry name" value="Acyl-CoA N-acyltransferases (Nat)"/>
    <property type="match status" value="1"/>
</dbReference>
<dbReference type="PANTHER" id="PTHR42791:SF1">
    <property type="entry name" value="N-ACETYLTRANSFERASE DOMAIN-CONTAINING PROTEIN"/>
    <property type="match status" value="1"/>
</dbReference>
<feature type="domain" description="N-acetyltransferase" evidence="1">
    <location>
        <begin position="54"/>
        <end position="195"/>
    </location>
</feature>
<protein>
    <submittedName>
        <fullName evidence="2">GNAT family N-acetyltransferase</fullName>
    </submittedName>
</protein>
<dbReference type="InterPro" id="IPR052523">
    <property type="entry name" value="Trichothecene_AcTrans"/>
</dbReference>
<accession>A0A7K3W675</accession>
<keyword evidence="2" id="KW-0808">Transferase</keyword>
<organism evidence="2 3">
    <name type="scientific">Geodermatophilus sabuli</name>
    <dbReference type="NCBI Taxonomy" id="1564158"/>
    <lineage>
        <taxon>Bacteria</taxon>
        <taxon>Bacillati</taxon>
        <taxon>Actinomycetota</taxon>
        <taxon>Actinomycetes</taxon>
        <taxon>Geodermatophilales</taxon>
        <taxon>Geodermatophilaceae</taxon>
        <taxon>Geodermatophilus</taxon>
    </lineage>
</organism>
<sequence length="195" mass="20899">MADLDPAEARTLLARAFVDDPLMRWFYPDDDARPHACAAMFGLFAEHYLADGRVDVVRRPAPLAVAMWQWPRPDDAEPEAAAESLPTVGGLMTAFMGAERAAEVGGALGLLDELRPSRPHAYLHLLAVHPDARHQGLGGEVLERGLAAARSAGLVACLDTMNPVNVPFYEAHGMSVRHEARLGAGGPTVWAMATG</sequence>
<dbReference type="Proteomes" id="UP000470246">
    <property type="component" value="Unassembled WGS sequence"/>
</dbReference>
<evidence type="ECO:0000259" key="1">
    <source>
        <dbReference type="PROSITE" id="PS51186"/>
    </source>
</evidence>
<dbReference type="InterPro" id="IPR000182">
    <property type="entry name" value="GNAT_dom"/>
</dbReference>
<reference evidence="2 3" key="1">
    <citation type="submission" date="2020-02" db="EMBL/GenBank/DDBJ databases">
        <title>Geodermatophilus sabuli CPCC 205279 I12A-02694.</title>
        <authorList>
            <person name="Jiang Z."/>
        </authorList>
    </citation>
    <scope>NUCLEOTIDE SEQUENCE [LARGE SCALE GENOMIC DNA]</scope>
    <source>
        <strain evidence="2 3">I12A-02694</strain>
    </source>
</reference>
<evidence type="ECO:0000313" key="2">
    <source>
        <dbReference type="EMBL" id="NEK60375.1"/>
    </source>
</evidence>
<gene>
    <name evidence="2" type="ORF">GCU56_21185</name>
</gene>
<dbReference type="AlphaFoldDB" id="A0A7K3W675"/>
<dbReference type="InterPro" id="IPR016181">
    <property type="entry name" value="Acyl_CoA_acyltransferase"/>
</dbReference>
<proteinExistence type="predicted"/>
<dbReference type="PROSITE" id="PS51186">
    <property type="entry name" value="GNAT"/>
    <property type="match status" value="1"/>
</dbReference>